<comment type="caution">
    <text evidence="4">The sequence shown here is derived from an EMBL/GenBank/DDBJ whole genome shotgun (WGS) entry which is preliminary data.</text>
</comment>
<feature type="compositionally biased region" description="Acidic residues" evidence="2">
    <location>
        <begin position="232"/>
        <end position="255"/>
    </location>
</feature>
<keyword evidence="6" id="KW-1185">Reference proteome</keyword>
<organism evidence="4 6">
    <name type="scientific">Deinandra increscens subsp. villosa</name>
    <dbReference type="NCBI Taxonomy" id="3103831"/>
    <lineage>
        <taxon>Eukaryota</taxon>
        <taxon>Viridiplantae</taxon>
        <taxon>Streptophyta</taxon>
        <taxon>Embryophyta</taxon>
        <taxon>Tracheophyta</taxon>
        <taxon>Spermatophyta</taxon>
        <taxon>Magnoliopsida</taxon>
        <taxon>eudicotyledons</taxon>
        <taxon>Gunneridae</taxon>
        <taxon>Pentapetalae</taxon>
        <taxon>asterids</taxon>
        <taxon>campanulids</taxon>
        <taxon>Asterales</taxon>
        <taxon>Asteraceae</taxon>
        <taxon>Asteroideae</taxon>
        <taxon>Heliantheae alliance</taxon>
        <taxon>Madieae</taxon>
        <taxon>Madiinae</taxon>
        <taxon>Deinandra</taxon>
    </lineage>
</organism>
<sequence>MEGCCLYLHHFSLCAPINTPSPHSLHFPCITTNTPIQFSSFHLMASVNWSFLKVLENPSTDSKNLISDSKNLDKNDAVYVHPTVRHSLSTKSLEMCTESLGSETGSEVSESGDELCAISIEERERLREIQKSKCRNFDRKIRRFDFPPPLTSISGSDGGVKVRHHREDGRLVIKAVSFSNCGTNFQAERTDGRLKLSFLKGCFVNCESEGVGMEECDEVESDGDEVELDCDEVESDGDDVESEGDEVESEAEEEGGGCRWEDDGDRWMMAGNGELRRLTRCKEGGSGNNKVFANWGSSWVAIS</sequence>
<protein>
    <recommendedName>
        <fullName evidence="3">FAF domain-containing protein</fullName>
    </recommendedName>
</protein>
<evidence type="ECO:0000256" key="1">
    <source>
        <dbReference type="ARBA" id="ARBA00008690"/>
    </source>
</evidence>
<dbReference type="InterPro" id="IPR046431">
    <property type="entry name" value="FAF_dom"/>
</dbReference>
<dbReference type="InterPro" id="IPR021410">
    <property type="entry name" value="FAF"/>
</dbReference>
<dbReference type="Pfam" id="PF11250">
    <property type="entry name" value="FAF"/>
    <property type="match status" value="1"/>
</dbReference>
<gene>
    <name evidence="4" type="ORF">SSX86_013113</name>
    <name evidence="5" type="ORF">SSX86_013114</name>
</gene>
<dbReference type="EMBL" id="JBCNJP010000014">
    <property type="protein sequence ID" value="KAK9068998.1"/>
    <property type="molecule type" value="Genomic_DNA"/>
</dbReference>
<evidence type="ECO:0000313" key="4">
    <source>
        <dbReference type="EMBL" id="KAK9068997.1"/>
    </source>
</evidence>
<evidence type="ECO:0000259" key="3">
    <source>
        <dbReference type="Pfam" id="PF11250"/>
    </source>
</evidence>
<proteinExistence type="inferred from homology"/>
<dbReference type="Proteomes" id="UP001408789">
    <property type="component" value="Unassembled WGS sequence"/>
</dbReference>
<evidence type="ECO:0000256" key="2">
    <source>
        <dbReference type="SAM" id="MobiDB-lite"/>
    </source>
</evidence>
<reference evidence="4 6" key="1">
    <citation type="submission" date="2024-04" db="EMBL/GenBank/DDBJ databases">
        <title>The reference genome of an endangered Asteraceae, Deinandra increscens subsp. villosa, native to the Central Coast of California.</title>
        <authorList>
            <person name="Guilliams M."/>
            <person name="Hasenstab-Lehman K."/>
            <person name="Meyer R."/>
            <person name="Mcevoy S."/>
        </authorList>
    </citation>
    <scope>NUCLEOTIDE SEQUENCE [LARGE SCALE GENOMIC DNA]</scope>
    <source>
        <tissue evidence="4">Leaf</tissue>
    </source>
</reference>
<dbReference type="PANTHER" id="PTHR33155">
    <property type="entry name" value="FANTASTIC FOUR-LIKE PROTEIN (DUF3049)"/>
    <property type="match status" value="1"/>
</dbReference>
<evidence type="ECO:0000313" key="6">
    <source>
        <dbReference type="Proteomes" id="UP001408789"/>
    </source>
</evidence>
<comment type="similarity">
    <text evidence="1">Belongs to the fantastic four family.</text>
</comment>
<accession>A0AAP0H249</accession>
<name>A0AAP0H249_9ASTR</name>
<dbReference type="PANTHER" id="PTHR33155:SF8">
    <property type="entry name" value="PROTEIN FANTASTIC FOUR 1"/>
    <property type="match status" value="1"/>
</dbReference>
<feature type="domain" description="FAF" evidence="3">
    <location>
        <begin position="146"/>
        <end position="198"/>
    </location>
</feature>
<feature type="region of interest" description="Disordered" evidence="2">
    <location>
        <begin position="232"/>
        <end position="264"/>
    </location>
</feature>
<dbReference type="AlphaFoldDB" id="A0AAP0H249"/>
<evidence type="ECO:0000313" key="5">
    <source>
        <dbReference type="EMBL" id="KAK9068998.1"/>
    </source>
</evidence>
<dbReference type="EMBL" id="JBCNJP010000014">
    <property type="protein sequence ID" value="KAK9068997.1"/>
    <property type="molecule type" value="Genomic_DNA"/>
</dbReference>